<reference evidence="1" key="1">
    <citation type="submission" date="2021-02" db="EMBL/GenBank/DDBJ databases">
        <authorList>
            <person name="Nowell W R."/>
        </authorList>
    </citation>
    <scope>NUCLEOTIDE SEQUENCE</scope>
</reference>
<dbReference type="AlphaFoldDB" id="A0A815MUN9"/>
<dbReference type="OrthoDB" id="423533at2759"/>
<evidence type="ECO:0000313" key="2">
    <source>
        <dbReference type="Proteomes" id="UP000663852"/>
    </source>
</evidence>
<dbReference type="Gene3D" id="3.90.176.10">
    <property type="entry name" value="Toxin ADP-ribosyltransferase, Chain A, domain 1"/>
    <property type="match status" value="1"/>
</dbReference>
<gene>
    <name evidence="1" type="ORF">EDS130_LOCUS37644</name>
</gene>
<proteinExistence type="predicted"/>
<name>A0A815MUN9_ADIRI</name>
<dbReference type="Proteomes" id="UP000663852">
    <property type="component" value="Unassembled WGS sequence"/>
</dbReference>
<accession>A0A815MUN9</accession>
<evidence type="ECO:0000313" key="1">
    <source>
        <dbReference type="EMBL" id="CAF1423149.1"/>
    </source>
</evidence>
<protein>
    <submittedName>
        <fullName evidence="1">Uncharacterized protein</fullName>
    </submittedName>
</protein>
<comment type="caution">
    <text evidence="1">The sequence shown here is derived from an EMBL/GenBank/DDBJ whole genome shotgun (WGS) entry which is preliminary data.</text>
</comment>
<dbReference type="EMBL" id="CAJNOJ010000375">
    <property type="protein sequence ID" value="CAF1423149.1"/>
    <property type="molecule type" value="Genomic_DNA"/>
</dbReference>
<organism evidence="1 2">
    <name type="scientific">Adineta ricciae</name>
    <name type="common">Rotifer</name>
    <dbReference type="NCBI Taxonomy" id="249248"/>
    <lineage>
        <taxon>Eukaryota</taxon>
        <taxon>Metazoa</taxon>
        <taxon>Spiralia</taxon>
        <taxon>Gnathifera</taxon>
        <taxon>Rotifera</taxon>
        <taxon>Eurotatoria</taxon>
        <taxon>Bdelloidea</taxon>
        <taxon>Adinetida</taxon>
        <taxon>Adinetidae</taxon>
        <taxon>Adineta</taxon>
    </lineage>
</organism>
<sequence>MMNRSGDIDIELKRLTPLEDLQSEPFVTIKQSLQLIEPIIANLSSYIKTAETRCRFPSDHGLSQDESTAIYLYTMNWQDDSLYAVLNEALRSQKVKH</sequence>